<comment type="similarity">
    <text evidence="1">Belongs to the aldehyde dehydrogenase family.</text>
</comment>
<reference evidence="3 4" key="1">
    <citation type="submission" date="2019-09" db="EMBL/GenBank/DDBJ databases">
        <title>The hologenome of the rock-dwelling lichen Lasallia pustulata.</title>
        <authorList>
            <person name="Greshake Tzovaras B."/>
            <person name="Segers F."/>
            <person name="Bicker A."/>
            <person name="Dal Grande F."/>
            <person name="Otte J."/>
            <person name="Hankeln T."/>
            <person name="Schmitt I."/>
            <person name="Ebersberger I."/>
        </authorList>
    </citation>
    <scope>NUCLEOTIDE SEQUENCE [LARGE SCALE GENOMIC DNA]</scope>
    <source>
        <strain evidence="3">A1-1</strain>
    </source>
</reference>
<dbReference type="PANTHER" id="PTHR43866:SF3">
    <property type="entry name" value="METHYLMALONATE-SEMIALDEHYDE DEHYDROGENASE [ACYLATING], MITOCHONDRIAL"/>
    <property type="match status" value="1"/>
</dbReference>
<evidence type="ECO:0000313" key="3">
    <source>
        <dbReference type="EMBL" id="KAA6409642.1"/>
    </source>
</evidence>
<dbReference type="EMBL" id="VXIT01000010">
    <property type="protein sequence ID" value="KAA6409642.1"/>
    <property type="molecule type" value="Genomic_DNA"/>
</dbReference>
<dbReference type="GO" id="GO:0006210">
    <property type="term" value="P:thymine catabolic process"/>
    <property type="evidence" value="ECO:0007669"/>
    <property type="project" value="TreeGrafter"/>
</dbReference>
<dbReference type="AlphaFoldDB" id="A0A5M8PL68"/>
<dbReference type="InterPro" id="IPR010061">
    <property type="entry name" value="MeMal-semiAld_DH"/>
</dbReference>
<dbReference type="Proteomes" id="UP000324767">
    <property type="component" value="Unassembled WGS sequence"/>
</dbReference>
<organism evidence="3 4">
    <name type="scientific">Lasallia pustulata</name>
    <dbReference type="NCBI Taxonomy" id="136370"/>
    <lineage>
        <taxon>Eukaryota</taxon>
        <taxon>Fungi</taxon>
        <taxon>Dikarya</taxon>
        <taxon>Ascomycota</taxon>
        <taxon>Pezizomycotina</taxon>
        <taxon>Lecanoromycetes</taxon>
        <taxon>OSLEUM clade</taxon>
        <taxon>Umbilicariomycetidae</taxon>
        <taxon>Umbilicariales</taxon>
        <taxon>Umbilicariaceae</taxon>
        <taxon>Lasallia</taxon>
    </lineage>
</organism>
<evidence type="ECO:0008006" key="5">
    <source>
        <dbReference type="Google" id="ProtNLM"/>
    </source>
</evidence>
<evidence type="ECO:0000313" key="4">
    <source>
        <dbReference type="Proteomes" id="UP000324767"/>
    </source>
</evidence>
<accession>A0A5M8PL68</accession>
<feature type="region of interest" description="Disordered" evidence="2">
    <location>
        <begin position="157"/>
        <end position="177"/>
    </location>
</feature>
<name>A0A5M8PL68_9LECA</name>
<proteinExistence type="inferred from homology"/>
<comment type="caution">
    <text evidence="3">The sequence shown here is derived from an EMBL/GenBank/DDBJ whole genome shotgun (WGS) entry which is preliminary data.</text>
</comment>
<evidence type="ECO:0000256" key="1">
    <source>
        <dbReference type="ARBA" id="ARBA00009986"/>
    </source>
</evidence>
<dbReference type="GO" id="GO:0005739">
    <property type="term" value="C:mitochondrion"/>
    <property type="evidence" value="ECO:0007669"/>
    <property type="project" value="TreeGrafter"/>
</dbReference>
<sequence length="177" mass="19946">MEYDQEEAQWSEQEEVPPSEQEEVPPSEQEEEEEASSSMSLRPPSTNDTYLTLSAILKAVNQHGKDQGYALVKRRTKQKKGAIHAAYLRCDKGGKRRERLPLRDSKRRRKTSTRMTDCPFEAVARLQEGVWILDVKKPAHNHWAISAIGHLIHRKEAVTSVPKPPPGEPPGTSTDGV</sequence>
<protein>
    <recommendedName>
        <fullName evidence="5">FAR1 domain-containing protein</fullName>
    </recommendedName>
</protein>
<dbReference type="OrthoDB" id="5292388at2759"/>
<dbReference type="GO" id="GO:0004491">
    <property type="term" value="F:methylmalonate-semialdehyde dehydrogenase (acylating, NAD) activity"/>
    <property type="evidence" value="ECO:0007669"/>
    <property type="project" value="InterPro"/>
</dbReference>
<feature type="compositionally biased region" description="Acidic residues" evidence="2">
    <location>
        <begin position="1"/>
        <end position="35"/>
    </location>
</feature>
<dbReference type="PANTHER" id="PTHR43866">
    <property type="entry name" value="MALONATE-SEMIALDEHYDE DEHYDROGENASE"/>
    <property type="match status" value="1"/>
</dbReference>
<dbReference type="GO" id="GO:0006574">
    <property type="term" value="P:L-valine catabolic process"/>
    <property type="evidence" value="ECO:0007669"/>
    <property type="project" value="TreeGrafter"/>
</dbReference>
<gene>
    <name evidence="3" type="ORF">FRX48_06254</name>
</gene>
<evidence type="ECO:0000256" key="2">
    <source>
        <dbReference type="SAM" id="MobiDB-lite"/>
    </source>
</evidence>
<feature type="region of interest" description="Disordered" evidence="2">
    <location>
        <begin position="94"/>
        <end position="113"/>
    </location>
</feature>
<feature type="compositionally biased region" description="Basic and acidic residues" evidence="2">
    <location>
        <begin position="94"/>
        <end position="104"/>
    </location>
</feature>
<feature type="region of interest" description="Disordered" evidence="2">
    <location>
        <begin position="1"/>
        <end position="47"/>
    </location>
</feature>